<dbReference type="InterPro" id="IPR036322">
    <property type="entry name" value="WD40_repeat_dom_sf"/>
</dbReference>
<dbReference type="PROSITE" id="PS50082">
    <property type="entry name" value="WD_REPEATS_2"/>
    <property type="match status" value="1"/>
</dbReference>
<dbReference type="PANTHER" id="PTHR44083">
    <property type="entry name" value="TOPLESS-RELATED PROTEIN 1-RELATED"/>
    <property type="match status" value="1"/>
</dbReference>
<dbReference type="Pfam" id="PF00400">
    <property type="entry name" value="WD40"/>
    <property type="match status" value="1"/>
</dbReference>
<name>A0A9Q0F9B6_9ROSI</name>
<keyword evidence="2" id="KW-0677">Repeat</keyword>
<comment type="caution">
    <text evidence="4">The sequence shown here is derived from an EMBL/GenBank/DDBJ whole genome shotgun (WGS) entry which is preliminary data.</text>
</comment>
<dbReference type="Proteomes" id="UP001141552">
    <property type="component" value="Unassembled WGS sequence"/>
</dbReference>
<keyword evidence="5" id="KW-1185">Reference proteome</keyword>
<dbReference type="InterPro" id="IPR027728">
    <property type="entry name" value="Topless_fam"/>
</dbReference>
<accession>A0A9Q0F9B6</accession>
<dbReference type="PROSITE" id="PS50294">
    <property type="entry name" value="WD_REPEATS_REGION"/>
    <property type="match status" value="1"/>
</dbReference>
<reference evidence="4" key="2">
    <citation type="journal article" date="2023" name="Plants (Basel)">
        <title>Annotation of the Turnera subulata (Passifloraceae) Draft Genome Reveals the S-Locus Evolved after the Divergence of Turneroideae from Passifloroideae in a Stepwise Manner.</title>
        <authorList>
            <person name="Henning P.M."/>
            <person name="Roalson E.H."/>
            <person name="Mir W."/>
            <person name="McCubbin A.G."/>
            <person name="Shore J.S."/>
        </authorList>
    </citation>
    <scope>NUCLEOTIDE SEQUENCE</scope>
    <source>
        <strain evidence="4">F60SS</strain>
    </source>
</reference>
<dbReference type="AlphaFoldDB" id="A0A9Q0F9B6"/>
<dbReference type="InterPro" id="IPR001680">
    <property type="entry name" value="WD40_rpt"/>
</dbReference>
<evidence type="ECO:0000313" key="4">
    <source>
        <dbReference type="EMBL" id="KAJ4827231.1"/>
    </source>
</evidence>
<dbReference type="PROSITE" id="PS00678">
    <property type="entry name" value="WD_REPEATS_1"/>
    <property type="match status" value="1"/>
</dbReference>
<reference evidence="4" key="1">
    <citation type="submission" date="2022-02" db="EMBL/GenBank/DDBJ databases">
        <authorList>
            <person name="Henning P.M."/>
            <person name="McCubbin A.G."/>
            <person name="Shore J.S."/>
        </authorList>
    </citation>
    <scope>NUCLEOTIDE SEQUENCE</scope>
    <source>
        <strain evidence="4">F60SS</strain>
        <tissue evidence="4">Leaves</tissue>
    </source>
</reference>
<keyword evidence="1 3" id="KW-0853">WD repeat</keyword>
<dbReference type="EMBL" id="JAKUCV010006457">
    <property type="protein sequence ID" value="KAJ4827231.1"/>
    <property type="molecule type" value="Genomic_DNA"/>
</dbReference>
<dbReference type="InterPro" id="IPR019775">
    <property type="entry name" value="WD40_repeat_CS"/>
</dbReference>
<evidence type="ECO:0000256" key="3">
    <source>
        <dbReference type="PROSITE-ProRule" id="PRU00221"/>
    </source>
</evidence>
<evidence type="ECO:0000256" key="1">
    <source>
        <dbReference type="ARBA" id="ARBA00022574"/>
    </source>
</evidence>
<sequence>MTNDLTNTNPEEGVACFALSKNDSYLMSASGGKISFFNMVTFKEMLSIMPPSPAATCVVFYPEDNNIVAIARDDSTILIYNVRLAKVISKLEGHSKRVSGLSFSIALNVLVSAGEDAQLIVWNTEGWKKQRSRLLQVPEEKKHEALSDTQIQLHRDQIRFLAVHKTHLAIYAAKEIECLKQIQSRSLKQHSLAIARRCMQALWMEQSAYMMLHWICFVGLFPQLTFLPVQGCSNNVYPLTIAAHPQESNQFAAGLTNGKVIVFEPSKSTGEWNT</sequence>
<feature type="repeat" description="WD" evidence="3">
    <location>
        <begin position="91"/>
        <end position="132"/>
    </location>
</feature>
<protein>
    <recommendedName>
        <fullName evidence="6">Anaphase-promoting complex subunit 4 WD40 domain-containing protein</fullName>
    </recommendedName>
</protein>
<evidence type="ECO:0008006" key="6">
    <source>
        <dbReference type="Google" id="ProtNLM"/>
    </source>
</evidence>
<dbReference type="SMART" id="SM00320">
    <property type="entry name" value="WD40"/>
    <property type="match status" value="4"/>
</dbReference>
<evidence type="ECO:0000313" key="5">
    <source>
        <dbReference type="Proteomes" id="UP001141552"/>
    </source>
</evidence>
<dbReference type="OrthoDB" id="1850764at2759"/>
<gene>
    <name evidence="4" type="ORF">Tsubulata_015193</name>
</gene>
<dbReference type="SUPFAM" id="SSF50978">
    <property type="entry name" value="WD40 repeat-like"/>
    <property type="match status" value="1"/>
</dbReference>
<organism evidence="4 5">
    <name type="scientific">Turnera subulata</name>
    <dbReference type="NCBI Taxonomy" id="218843"/>
    <lineage>
        <taxon>Eukaryota</taxon>
        <taxon>Viridiplantae</taxon>
        <taxon>Streptophyta</taxon>
        <taxon>Embryophyta</taxon>
        <taxon>Tracheophyta</taxon>
        <taxon>Spermatophyta</taxon>
        <taxon>Magnoliopsida</taxon>
        <taxon>eudicotyledons</taxon>
        <taxon>Gunneridae</taxon>
        <taxon>Pentapetalae</taxon>
        <taxon>rosids</taxon>
        <taxon>fabids</taxon>
        <taxon>Malpighiales</taxon>
        <taxon>Passifloraceae</taxon>
        <taxon>Turnera</taxon>
    </lineage>
</organism>
<dbReference type="PANTHER" id="PTHR44083:SF30">
    <property type="entry name" value="TOPLESS-LIKE PROTEIN"/>
    <property type="match status" value="1"/>
</dbReference>
<dbReference type="Gene3D" id="2.130.10.10">
    <property type="entry name" value="YVTN repeat-like/Quinoprotein amine dehydrogenase"/>
    <property type="match status" value="1"/>
</dbReference>
<evidence type="ECO:0000256" key="2">
    <source>
        <dbReference type="ARBA" id="ARBA00022737"/>
    </source>
</evidence>
<proteinExistence type="predicted"/>
<dbReference type="InterPro" id="IPR015943">
    <property type="entry name" value="WD40/YVTN_repeat-like_dom_sf"/>
</dbReference>
<dbReference type="GO" id="GO:0006355">
    <property type="term" value="P:regulation of DNA-templated transcription"/>
    <property type="evidence" value="ECO:0007669"/>
    <property type="project" value="InterPro"/>
</dbReference>